<sequence>MTETAIRSKMDCIITRNKKGYAKAEIPIYDPIEFWNLLKNDDVNDIY</sequence>
<dbReference type="AlphaFoldDB" id="D4JBD0"/>
<name>D4JBD0_9FIRM</name>
<evidence type="ECO:0000313" key="1">
    <source>
        <dbReference type="EMBL" id="CBK81651.1"/>
    </source>
</evidence>
<gene>
    <name evidence="1" type="ORF">CC1_30890</name>
</gene>
<dbReference type="KEGG" id="cct:CC1_30890"/>
<evidence type="ECO:0000313" key="2">
    <source>
        <dbReference type="Proteomes" id="UP000008798"/>
    </source>
</evidence>
<dbReference type="HOGENOM" id="CLU_3166850_0_0_9"/>
<protein>
    <submittedName>
        <fullName evidence="1">Uncharacterized protein</fullName>
    </submittedName>
</protein>
<dbReference type="STRING" id="717962.CC1_30890"/>
<reference evidence="1 2" key="1">
    <citation type="submission" date="2010-03" db="EMBL/GenBank/DDBJ databases">
        <title>The genome sequence of Coprococcus catus GD/7.</title>
        <authorList>
            <consortium name="metaHIT consortium -- http://www.metahit.eu/"/>
            <person name="Pajon A."/>
            <person name="Turner K."/>
            <person name="Parkhill J."/>
            <person name="Duncan S."/>
            <person name="Flint H."/>
        </authorList>
    </citation>
    <scope>NUCLEOTIDE SEQUENCE [LARGE SCALE GENOMIC DNA]</scope>
    <source>
        <strain evidence="1 2">GD/7</strain>
    </source>
</reference>
<organism evidence="1 2">
    <name type="scientific">Coprococcus catus GD/7</name>
    <dbReference type="NCBI Taxonomy" id="717962"/>
    <lineage>
        <taxon>Bacteria</taxon>
        <taxon>Bacillati</taxon>
        <taxon>Bacillota</taxon>
        <taxon>Clostridia</taxon>
        <taxon>Lachnospirales</taxon>
        <taxon>Lachnospiraceae</taxon>
        <taxon>Coprococcus</taxon>
    </lineage>
</organism>
<dbReference type="PATRIC" id="fig|717962.3.peg.2963"/>
<dbReference type="EMBL" id="FP929038">
    <property type="protein sequence ID" value="CBK81651.1"/>
    <property type="molecule type" value="Genomic_DNA"/>
</dbReference>
<proteinExistence type="predicted"/>
<reference evidence="1 2" key="2">
    <citation type="submission" date="2010-03" db="EMBL/GenBank/DDBJ databases">
        <authorList>
            <person name="Pajon A."/>
        </authorList>
    </citation>
    <scope>NUCLEOTIDE SEQUENCE [LARGE SCALE GENOMIC DNA]</scope>
    <source>
        <strain evidence="1 2">GD/7</strain>
    </source>
</reference>
<dbReference type="Proteomes" id="UP000008798">
    <property type="component" value="Chromosome"/>
</dbReference>
<accession>D4JBD0</accession>